<accession>A0A4U1JB58</accession>
<protein>
    <submittedName>
        <fullName evidence="5">Response regulator</fullName>
    </submittedName>
</protein>
<keyword evidence="6" id="KW-1185">Reference proteome</keyword>
<evidence type="ECO:0000256" key="3">
    <source>
        <dbReference type="PROSITE-ProRule" id="PRU00169"/>
    </source>
</evidence>
<sequence length="129" mass="14122">MTEILVVDDSKVMREMIVACLRVGEDFTFTHAASGLEAIEKLALKAFDLVVLDLNMPDIGGFEVIEFIRGQDKLQRLPVLVVTTRGDEGSRVRALAAGASQFMTKPFTPDAILANVQSMLRLDAAGFHE</sequence>
<dbReference type="GO" id="GO:0000160">
    <property type="term" value="P:phosphorelay signal transduction system"/>
    <property type="evidence" value="ECO:0007669"/>
    <property type="project" value="UniProtKB-KW"/>
</dbReference>
<gene>
    <name evidence="5" type="ORF">E8A74_19350</name>
</gene>
<dbReference type="RefSeq" id="WP_136930520.1">
    <property type="nucleotide sequence ID" value="NZ_SSMQ01000019.1"/>
</dbReference>
<evidence type="ECO:0000313" key="5">
    <source>
        <dbReference type="EMBL" id="TKD06380.1"/>
    </source>
</evidence>
<evidence type="ECO:0000256" key="2">
    <source>
        <dbReference type="ARBA" id="ARBA00023012"/>
    </source>
</evidence>
<dbReference type="PANTHER" id="PTHR44591">
    <property type="entry name" value="STRESS RESPONSE REGULATOR PROTEIN 1"/>
    <property type="match status" value="1"/>
</dbReference>
<evidence type="ECO:0000313" key="6">
    <source>
        <dbReference type="Proteomes" id="UP000309215"/>
    </source>
</evidence>
<dbReference type="AlphaFoldDB" id="A0A4U1JB58"/>
<keyword evidence="2" id="KW-0902">Two-component regulatory system</keyword>
<proteinExistence type="predicted"/>
<dbReference type="PROSITE" id="PS50110">
    <property type="entry name" value="RESPONSE_REGULATORY"/>
    <property type="match status" value="1"/>
</dbReference>
<dbReference type="Proteomes" id="UP000309215">
    <property type="component" value="Unassembled WGS sequence"/>
</dbReference>
<feature type="modified residue" description="4-aspartylphosphate" evidence="3">
    <location>
        <position position="53"/>
    </location>
</feature>
<dbReference type="InterPro" id="IPR011006">
    <property type="entry name" value="CheY-like_superfamily"/>
</dbReference>
<dbReference type="PANTHER" id="PTHR44591:SF14">
    <property type="entry name" value="PROTEIN PILG"/>
    <property type="match status" value="1"/>
</dbReference>
<dbReference type="SUPFAM" id="SSF52172">
    <property type="entry name" value="CheY-like"/>
    <property type="match status" value="1"/>
</dbReference>
<organism evidence="5 6">
    <name type="scientific">Polyangium fumosum</name>
    <dbReference type="NCBI Taxonomy" id="889272"/>
    <lineage>
        <taxon>Bacteria</taxon>
        <taxon>Pseudomonadati</taxon>
        <taxon>Myxococcota</taxon>
        <taxon>Polyangia</taxon>
        <taxon>Polyangiales</taxon>
        <taxon>Polyangiaceae</taxon>
        <taxon>Polyangium</taxon>
    </lineage>
</organism>
<dbReference type="Pfam" id="PF00072">
    <property type="entry name" value="Response_reg"/>
    <property type="match status" value="1"/>
</dbReference>
<evidence type="ECO:0000256" key="1">
    <source>
        <dbReference type="ARBA" id="ARBA00022553"/>
    </source>
</evidence>
<name>A0A4U1JB58_9BACT</name>
<dbReference type="Gene3D" id="3.40.50.2300">
    <property type="match status" value="1"/>
</dbReference>
<dbReference type="OrthoDB" id="9794815at2"/>
<keyword evidence="1 3" id="KW-0597">Phosphoprotein</keyword>
<dbReference type="InterPro" id="IPR050595">
    <property type="entry name" value="Bact_response_regulator"/>
</dbReference>
<dbReference type="SMART" id="SM00448">
    <property type="entry name" value="REC"/>
    <property type="match status" value="1"/>
</dbReference>
<reference evidence="5 6" key="1">
    <citation type="submission" date="2019-04" db="EMBL/GenBank/DDBJ databases">
        <authorList>
            <person name="Li Y."/>
            <person name="Wang J."/>
        </authorList>
    </citation>
    <scope>NUCLEOTIDE SEQUENCE [LARGE SCALE GENOMIC DNA]</scope>
    <source>
        <strain evidence="5 6">DSM 14668</strain>
    </source>
</reference>
<dbReference type="InterPro" id="IPR001789">
    <property type="entry name" value="Sig_transdc_resp-reg_receiver"/>
</dbReference>
<comment type="caution">
    <text evidence="5">The sequence shown here is derived from an EMBL/GenBank/DDBJ whole genome shotgun (WGS) entry which is preliminary data.</text>
</comment>
<dbReference type="EMBL" id="SSMQ01000019">
    <property type="protein sequence ID" value="TKD06380.1"/>
    <property type="molecule type" value="Genomic_DNA"/>
</dbReference>
<evidence type="ECO:0000259" key="4">
    <source>
        <dbReference type="PROSITE" id="PS50110"/>
    </source>
</evidence>
<feature type="domain" description="Response regulatory" evidence="4">
    <location>
        <begin position="3"/>
        <end position="120"/>
    </location>
</feature>